<keyword evidence="7 8" id="KW-0472">Membrane</keyword>
<dbReference type="InterPro" id="IPR006741">
    <property type="entry name" value="AgrB"/>
</dbReference>
<dbReference type="AlphaFoldDB" id="A0A173YE37"/>
<dbReference type="GO" id="GO:0009372">
    <property type="term" value="P:quorum sensing"/>
    <property type="evidence" value="ECO:0007669"/>
    <property type="project" value="UniProtKB-KW"/>
</dbReference>
<dbReference type="GO" id="GO:0008233">
    <property type="term" value="F:peptidase activity"/>
    <property type="evidence" value="ECO:0007669"/>
    <property type="project" value="UniProtKB-KW"/>
</dbReference>
<evidence type="ECO:0000256" key="7">
    <source>
        <dbReference type="ARBA" id="ARBA00023136"/>
    </source>
</evidence>
<evidence type="ECO:0000313" key="10">
    <source>
        <dbReference type="Proteomes" id="UP000095384"/>
    </source>
</evidence>
<dbReference type="Pfam" id="PF04647">
    <property type="entry name" value="AgrB"/>
    <property type="match status" value="1"/>
</dbReference>
<proteinExistence type="predicted"/>
<evidence type="ECO:0000313" key="9">
    <source>
        <dbReference type="EMBL" id="CUN61487.1"/>
    </source>
</evidence>
<evidence type="ECO:0000256" key="5">
    <source>
        <dbReference type="ARBA" id="ARBA00022801"/>
    </source>
</evidence>
<name>A0A173YE37_9FIRM</name>
<feature type="transmembrane region" description="Helical" evidence="8">
    <location>
        <begin position="33"/>
        <end position="63"/>
    </location>
</feature>
<keyword evidence="6 8" id="KW-1133">Transmembrane helix</keyword>
<gene>
    <name evidence="9" type="ORF">ERS852417_00661</name>
</gene>
<dbReference type="RefSeq" id="WP_055223201.1">
    <property type="nucleotide sequence ID" value="NZ_CYYW01000003.1"/>
</dbReference>
<evidence type="ECO:0000256" key="1">
    <source>
        <dbReference type="ARBA" id="ARBA00022475"/>
    </source>
</evidence>
<organism evidence="9 10">
    <name type="scientific">Agathobacter rectalis</name>
    <dbReference type="NCBI Taxonomy" id="39491"/>
    <lineage>
        <taxon>Bacteria</taxon>
        <taxon>Bacillati</taxon>
        <taxon>Bacillota</taxon>
        <taxon>Clostridia</taxon>
        <taxon>Lachnospirales</taxon>
        <taxon>Lachnospiraceae</taxon>
        <taxon>Agathobacter</taxon>
    </lineage>
</organism>
<dbReference type="GO" id="GO:0006508">
    <property type="term" value="P:proteolysis"/>
    <property type="evidence" value="ECO:0007669"/>
    <property type="project" value="UniProtKB-KW"/>
</dbReference>
<keyword evidence="5" id="KW-0378">Hydrolase</keyword>
<feature type="transmembrane region" description="Helical" evidence="8">
    <location>
        <begin position="137"/>
        <end position="157"/>
    </location>
</feature>
<dbReference type="Proteomes" id="UP000095384">
    <property type="component" value="Unassembled WGS sequence"/>
</dbReference>
<dbReference type="EMBL" id="CYYW01000003">
    <property type="protein sequence ID" value="CUN61487.1"/>
    <property type="molecule type" value="Genomic_DNA"/>
</dbReference>
<protein>
    <submittedName>
        <fullName evidence="9">Putative accessory gene regulator protein</fullName>
    </submittedName>
</protein>
<accession>A0A173YE37</accession>
<evidence type="ECO:0000256" key="2">
    <source>
        <dbReference type="ARBA" id="ARBA00022654"/>
    </source>
</evidence>
<dbReference type="SMART" id="SM00793">
    <property type="entry name" value="AgrB"/>
    <property type="match status" value="1"/>
</dbReference>
<sequence length="187" mass="21596">MSEKIADWLIRQKAIAADERELYAYAVHCLFSLLYPLVFALVIGAFLQMPIEAVAMIMPFIAVRKFSGGYHADRFYKCLIISSIVIVTMLQILKYINNNMFFNVIYIGSSILLMIFSPIDSANKRLDNDDKRFCKKITILIVVVLFIIVELHWIAGYRYYTKFIESGVMLAEILQLVAIFNLKYGRK</sequence>
<evidence type="ECO:0000256" key="3">
    <source>
        <dbReference type="ARBA" id="ARBA00022670"/>
    </source>
</evidence>
<keyword evidence="1" id="KW-1003">Cell membrane</keyword>
<keyword evidence="2" id="KW-0673">Quorum sensing</keyword>
<keyword evidence="4 8" id="KW-0812">Transmembrane</keyword>
<evidence type="ECO:0000256" key="8">
    <source>
        <dbReference type="SAM" id="Phobius"/>
    </source>
</evidence>
<dbReference type="GO" id="GO:0016020">
    <property type="term" value="C:membrane"/>
    <property type="evidence" value="ECO:0007669"/>
    <property type="project" value="InterPro"/>
</dbReference>
<evidence type="ECO:0000256" key="6">
    <source>
        <dbReference type="ARBA" id="ARBA00022989"/>
    </source>
</evidence>
<evidence type="ECO:0000256" key="4">
    <source>
        <dbReference type="ARBA" id="ARBA00022692"/>
    </source>
</evidence>
<feature type="transmembrane region" description="Helical" evidence="8">
    <location>
        <begin position="99"/>
        <end position="116"/>
    </location>
</feature>
<reference evidence="9 10" key="1">
    <citation type="submission" date="2015-09" db="EMBL/GenBank/DDBJ databases">
        <authorList>
            <consortium name="Pathogen Informatics"/>
        </authorList>
    </citation>
    <scope>NUCLEOTIDE SEQUENCE [LARGE SCALE GENOMIC DNA]</scope>
    <source>
        <strain evidence="9 10">2789STDY5608860</strain>
    </source>
</reference>
<feature type="transmembrane region" description="Helical" evidence="8">
    <location>
        <begin position="75"/>
        <end position="93"/>
    </location>
</feature>
<keyword evidence="3" id="KW-0645">Protease</keyword>